<reference evidence="1 2" key="1">
    <citation type="submission" date="2012-12" db="EMBL/GenBank/DDBJ databases">
        <title>Genome assembly of Formosa sp. AK20.</title>
        <authorList>
            <person name="Kumar R."/>
            <person name="Khatri I."/>
            <person name="Vaidya B."/>
            <person name="Subramanian S."/>
            <person name="Pinnaka A."/>
        </authorList>
    </citation>
    <scope>NUCLEOTIDE SEQUENCE [LARGE SCALE GENOMIC DNA]</scope>
    <source>
        <strain evidence="1 2">AK20</strain>
    </source>
</reference>
<dbReference type="Proteomes" id="UP000012024">
    <property type="component" value="Unassembled WGS sequence"/>
</dbReference>
<comment type="caution">
    <text evidence="1">The sequence shown here is derived from an EMBL/GenBank/DDBJ whole genome shotgun (WGS) entry which is preliminary data.</text>
</comment>
<organism evidence="1 2">
    <name type="scientific">Xanthomarina gelatinilytica</name>
    <dbReference type="NCBI Taxonomy" id="1137281"/>
    <lineage>
        <taxon>Bacteria</taxon>
        <taxon>Pseudomonadati</taxon>
        <taxon>Bacteroidota</taxon>
        <taxon>Flavobacteriia</taxon>
        <taxon>Flavobacteriales</taxon>
        <taxon>Flavobacteriaceae</taxon>
        <taxon>Xanthomarina</taxon>
    </lineage>
</organism>
<proteinExistence type="predicted"/>
<evidence type="ECO:0000313" key="2">
    <source>
        <dbReference type="Proteomes" id="UP000012024"/>
    </source>
</evidence>
<dbReference type="AlphaFoldDB" id="M7MXU2"/>
<protein>
    <submittedName>
        <fullName evidence="1">Uncharacterized protein</fullName>
    </submittedName>
</protein>
<dbReference type="EMBL" id="ANLA01000019">
    <property type="protein sequence ID" value="EMQ94279.1"/>
    <property type="molecule type" value="Genomic_DNA"/>
</dbReference>
<accession>M7MXU2</accession>
<sequence length="41" mass="4967">MFIKCKSDRFYPVFINHLKKALKMSLFLLNLPLDYFEAKSR</sequence>
<keyword evidence="2" id="KW-1185">Reference proteome</keyword>
<gene>
    <name evidence="1" type="ORF">D778_00994</name>
</gene>
<evidence type="ECO:0000313" key="1">
    <source>
        <dbReference type="EMBL" id="EMQ94279.1"/>
    </source>
</evidence>
<dbReference type="PATRIC" id="fig|1137281.3.peg.2426"/>
<name>M7MXU2_9FLAO</name>